<dbReference type="PANTHER" id="PTHR21248:SF22">
    <property type="entry name" value="PHOSPHOLIPASE D"/>
    <property type="match status" value="1"/>
</dbReference>
<dbReference type="SMART" id="SM00155">
    <property type="entry name" value="PLDc"/>
    <property type="match status" value="2"/>
</dbReference>
<dbReference type="Pfam" id="PF13091">
    <property type="entry name" value="PLDc_2"/>
    <property type="match status" value="2"/>
</dbReference>
<keyword evidence="1" id="KW-0472">Membrane</keyword>
<evidence type="ECO:0000313" key="4">
    <source>
        <dbReference type="Proteomes" id="UP001059380"/>
    </source>
</evidence>
<dbReference type="GO" id="GO:0032049">
    <property type="term" value="P:cardiolipin biosynthetic process"/>
    <property type="evidence" value="ECO:0007669"/>
    <property type="project" value="UniProtKB-ARBA"/>
</dbReference>
<feature type="transmembrane region" description="Helical" evidence="1">
    <location>
        <begin position="12"/>
        <end position="33"/>
    </location>
</feature>
<feature type="domain" description="PLD phosphodiesterase" evidence="2">
    <location>
        <begin position="346"/>
        <end position="373"/>
    </location>
</feature>
<evidence type="ECO:0000259" key="2">
    <source>
        <dbReference type="PROSITE" id="PS50035"/>
    </source>
</evidence>
<dbReference type="KEGG" id="orp:MOP44_08290"/>
<keyword evidence="1" id="KW-0812">Transmembrane</keyword>
<evidence type="ECO:0000313" key="3">
    <source>
        <dbReference type="EMBL" id="UWZ85930.1"/>
    </source>
</evidence>
<proteinExistence type="predicted"/>
<evidence type="ECO:0000256" key="1">
    <source>
        <dbReference type="SAM" id="Phobius"/>
    </source>
</evidence>
<dbReference type="RefSeq" id="WP_260795561.1">
    <property type="nucleotide sequence ID" value="NZ_CP093313.1"/>
</dbReference>
<accession>A0A9J7BVV8</accession>
<dbReference type="GO" id="GO:0016020">
    <property type="term" value="C:membrane"/>
    <property type="evidence" value="ECO:0007669"/>
    <property type="project" value="TreeGrafter"/>
</dbReference>
<dbReference type="CDD" id="cd09159">
    <property type="entry name" value="PLDc_ybhO_like_2"/>
    <property type="match status" value="1"/>
</dbReference>
<dbReference type="Gene3D" id="3.30.870.10">
    <property type="entry name" value="Endonuclease Chain A"/>
    <property type="match status" value="2"/>
</dbReference>
<sequence length="433" mass="48198">MLMLLAISLPTPWVVLGGIAFVLMALYLLGGILGPLPDYRITGAEELPANDSEEFLNLLESLVDAKVNRTGKLEVLTNGDHFYPAVLQSIRKAGRSVNIEAYIFHRGEIGRQYVEALAERARAGVKVNLTIDAFGSTGSRGAFLRPLLEAGGRVARYNGVKWYRLLGLDNRTHRELVVVDGKVGFIGGAGVADQWYKQTKKDPRWRDTLVRVEGEAVANLQATFAENWLDSRGEVLVGEDYFPRIECPEQTTALVINSTRTAGGSTRARVLFQLLLASARESISITTPYFLPDKSLMRELCSAVERGVHVRVLVPGRKSDHLLTRSTSRGGYGKLLEAGAEVYEYRPSMIHAKVLCVDGRWAVVGSTNFDNRSFGINDEVNLAVRDEAFTKRLLADTEADLRQAQRVSLQDWRHRPVTERATELIGWVFERQQ</sequence>
<dbReference type="InterPro" id="IPR025202">
    <property type="entry name" value="PLD-like_dom"/>
</dbReference>
<dbReference type="CDD" id="cd09110">
    <property type="entry name" value="PLDc_CLS_1"/>
    <property type="match status" value="1"/>
</dbReference>
<keyword evidence="4" id="KW-1185">Reference proteome</keyword>
<dbReference type="PROSITE" id="PS50035">
    <property type="entry name" value="PLD"/>
    <property type="match status" value="2"/>
</dbReference>
<protein>
    <submittedName>
        <fullName evidence="3">Phospholipase D-like domain-containing protein</fullName>
    </submittedName>
</protein>
<organism evidence="3 4">
    <name type="scientific">Occallatibacter riparius</name>
    <dbReference type="NCBI Taxonomy" id="1002689"/>
    <lineage>
        <taxon>Bacteria</taxon>
        <taxon>Pseudomonadati</taxon>
        <taxon>Acidobacteriota</taxon>
        <taxon>Terriglobia</taxon>
        <taxon>Terriglobales</taxon>
        <taxon>Acidobacteriaceae</taxon>
        <taxon>Occallatibacter</taxon>
    </lineage>
</organism>
<dbReference type="SUPFAM" id="SSF56024">
    <property type="entry name" value="Phospholipase D/nuclease"/>
    <property type="match status" value="2"/>
</dbReference>
<gene>
    <name evidence="3" type="ORF">MOP44_08290</name>
</gene>
<dbReference type="Proteomes" id="UP001059380">
    <property type="component" value="Chromosome"/>
</dbReference>
<dbReference type="PANTHER" id="PTHR21248">
    <property type="entry name" value="CARDIOLIPIN SYNTHASE"/>
    <property type="match status" value="1"/>
</dbReference>
<reference evidence="3" key="1">
    <citation type="submission" date="2021-04" db="EMBL/GenBank/DDBJ databases">
        <title>Phylogenetic analysis of Acidobacteriaceae.</title>
        <authorList>
            <person name="Qiu L."/>
            <person name="Zhang Q."/>
        </authorList>
    </citation>
    <scope>NUCLEOTIDE SEQUENCE</scope>
    <source>
        <strain evidence="3">DSM 25168</strain>
    </source>
</reference>
<keyword evidence="1" id="KW-1133">Transmembrane helix</keyword>
<dbReference type="EMBL" id="CP093313">
    <property type="protein sequence ID" value="UWZ85930.1"/>
    <property type="molecule type" value="Genomic_DNA"/>
</dbReference>
<dbReference type="InterPro" id="IPR001736">
    <property type="entry name" value="PLipase_D/transphosphatidylase"/>
</dbReference>
<dbReference type="AlphaFoldDB" id="A0A9J7BVV8"/>
<feature type="domain" description="PLD phosphodiesterase" evidence="2">
    <location>
        <begin position="168"/>
        <end position="195"/>
    </location>
</feature>
<dbReference type="GO" id="GO:0008808">
    <property type="term" value="F:cardiolipin synthase activity"/>
    <property type="evidence" value="ECO:0007669"/>
    <property type="project" value="TreeGrafter"/>
</dbReference>
<name>A0A9J7BVV8_9BACT</name>